<feature type="transmembrane region" description="Helical" evidence="1">
    <location>
        <begin position="47"/>
        <end position="68"/>
    </location>
</feature>
<keyword evidence="1" id="KW-0812">Transmembrane</keyword>
<evidence type="ECO:0000313" key="3">
    <source>
        <dbReference type="Proteomes" id="UP001519342"/>
    </source>
</evidence>
<keyword evidence="1" id="KW-0472">Membrane</keyword>
<dbReference type="EMBL" id="JAGGKS010000003">
    <property type="protein sequence ID" value="MBP1925500.1"/>
    <property type="molecule type" value="Genomic_DNA"/>
</dbReference>
<organism evidence="2 3">
    <name type="scientific">Sedimentibacter acidaminivorans</name>
    <dbReference type="NCBI Taxonomy" id="913099"/>
    <lineage>
        <taxon>Bacteria</taxon>
        <taxon>Bacillati</taxon>
        <taxon>Bacillota</taxon>
        <taxon>Tissierellia</taxon>
        <taxon>Sedimentibacter</taxon>
    </lineage>
</organism>
<feature type="transmembrane region" description="Helical" evidence="1">
    <location>
        <begin position="89"/>
        <end position="105"/>
    </location>
</feature>
<keyword evidence="1" id="KW-1133">Transmembrane helix</keyword>
<dbReference type="Pfam" id="PF11188">
    <property type="entry name" value="DUF2975"/>
    <property type="match status" value="1"/>
</dbReference>
<name>A0ABS4GDQ6_9FIRM</name>
<protein>
    <submittedName>
        <fullName evidence="2">Membrane protein</fullName>
    </submittedName>
</protein>
<accession>A0ABS4GDQ6</accession>
<evidence type="ECO:0000313" key="2">
    <source>
        <dbReference type="EMBL" id="MBP1925500.1"/>
    </source>
</evidence>
<dbReference type="Proteomes" id="UP001519342">
    <property type="component" value="Unassembled WGS sequence"/>
</dbReference>
<dbReference type="RefSeq" id="WP_209511231.1">
    <property type="nucleotide sequence ID" value="NZ_JAGGKS010000003.1"/>
</dbReference>
<gene>
    <name evidence="2" type="ORF">J2Z76_001359</name>
</gene>
<evidence type="ECO:0000256" key="1">
    <source>
        <dbReference type="SAM" id="Phobius"/>
    </source>
</evidence>
<feature type="transmembrane region" description="Helical" evidence="1">
    <location>
        <begin position="111"/>
        <end position="132"/>
    </location>
</feature>
<dbReference type="InterPro" id="IPR021354">
    <property type="entry name" value="DUF2975"/>
</dbReference>
<reference evidence="2 3" key="1">
    <citation type="submission" date="2021-03" db="EMBL/GenBank/DDBJ databases">
        <title>Genomic Encyclopedia of Type Strains, Phase IV (KMG-IV): sequencing the most valuable type-strain genomes for metagenomic binning, comparative biology and taxonomic classification.</title>
        <authorList>
            <person name="Goeker M."/>
        </authorList>
    </citation>
    <scope>NUCLEOTIDE SEQUENCE [LARGE SCALE GENOMIC DNA]</scope>
    <source>
        <strain evidence="2 3">DSM 24004</strain>
    </source>
</reference>
<keyword evidence="3" id="KW-1185">Reference proteome</keyword>
<comment type="caution">
    <text evidence="2">The sequence shown here is derived from an EMBL/GenBank/DDBJ whole genome shotgun (WGS) entry which is preliminary data.</text>
</comment>
<feature type="transmembrane region" description="Helical" evidence="1">
    <location>
        <begin position="20"/>
        <end position="41"/>
    </location>
</feature>
<proteinExistence type="predicted"/>
<sequence length="150" mass="17178">MYKKSIVHYITKICVDVLFYIGILCCVLVPFSSSWLIKYFYFAEENITFMIVVLLLSGGASVYILWELKVIFKTLLVGNPFILKNVESLRKIALASAFISIIYLIKCLFSFTIATVVIIIMFVIASLFCLTIKDLFKQAINYKDENDLTI</sequence>